<comment type="caution">
    <text evidence="7">The sequence shown here is derived from an EMBL/GenBank/DDBJ whole genome shotgun (WGS) entry which is preliminary data.</text>
</comment>
<evidence type="ECO:0000259" key="6">
    <source>
        <dbReference type="SMART" id="SM00925"/>
    </source>
</evidence>
<dbReference type="PIRSF" id="PIRSF019422">
    <property type="entry name" value="MltA"/>
    <property type="match status" value="1"/>
</dbReference>
<dbReference type="SUPFAM" id="SSF50685">
    <property type="entry name" value="Barwin-like endoglucanases"/>
    <property type="match status" value="1"/>
</dbReference>
<dbReference type="InterPro" id="IPR036908">
    <property type="entry name" value="RlpA-like_sf"/>
</dbReference>
<dbReference type="InterPro" id="IPR010611">
    <property type="entry name" value="3D_dom"/>
</dbReference>
<dbReference type="CDD" id="cd14668">
    <property type="entry name" value="mlta_B"/>
    <property type="match status" value="1"/>
</dbReference>
<organism evidence="7 8">
    <name type="scientific">Aureimonas flava</name>
    <dbReference type="NCBI Taxonomy" id="2320271"/>
    <lineage>
        <taxon>Bacteria</taxon>
        <taxon>Pseudomonadati</taxon>
        <taxon>Pseudomonadota</taxon>
        <taxon>Alphaproteobacteria</taxon>
        <taxon>Hyphomicrobiales</taxon>
        <taxon>Aurantimonadaceae</taxon>
        <taxon>Aureimonas</taxon>
    </lineage>
</organism>
<accession>A0A3A1WQY0</accession>
<dbReference type="EMBL" id="QYRN01000002">
    <property type="protein sequence ID" value="RIY02764.1"/>
    <property type="molecule type" value="Genomic_DNA"/>
</dbReference>
<dbReference type="Gene3D" id="2.40.40.10">
    <property type="entry name" value="RlpA-like domain"/>
    <property type="match status" value="1"/>
</dbReference>
<dbReference type="GO" id="GO:0009254">
    <property type="term" value="P:peptidoglycan turnover"/>
    <property type="evidence" value="ECO:0007669"/>
    <property type="project" value="InterPro"/>
</dbReference>
<feature type="domain" description="Lytic transglycosylase MltA" evidence="6">
    <location>
        <begin position="118"/>
        <end position="276"/>
    </location>
</feature>
<dbReference type="GO" id="GO:0004553">
    <property type="term" value="F:hydrolase activity, hydrolyzing O-glycosyl compounds"/>
    <property type="evidence" value="ECO:0007669"/>
    <property type="project" value="InterPro"/>
</dbReference>
<evidence type="ECO:0000256" key="5">
    <source>
        <dbReference type="ARBA" id="ARBA00030918"/>
    </source>
</evidence>
<dbReference type="GO" id="GO:0071555">
    <property type="term" value="P:cell wall organization"/>
    <property type="evidence" value="ECO:0007669"/>
    <property type="project" value="UniProtKB-KW"/>
</dbReference>
<name>A0A3A1WQY0_9HYPH</name>
<dbReference type="GO" id="GO:0009253">
    <property type="term" value="P:peptidoglycan catabolic process"/>
    <property type="evidence" value="ECO:0007669"/>
    <property type="project" value="TreeGrafter"/>
</dbReference>
<dbReference type="EC" id="4.2.2.n1" evidence="2"/>
<evidence type="ECO:0000313" key="8">
    <source>
        <dbReference type="Proteomes" id="UP000265750"/>
    </source>
</evidence>
<gene>
    <name evidence="7" type="ORF">D3218_05290</name>
</gene>
<keyword evidence="8" id="KW-1185">Reference proteome</keyword>
<evidence type="ECO:0000313" key="7">
    <source>
        <dbReference type="EMBL" id="RIY02764.1"/>
    </source>
</evidence>
<dbReference type="RefSeq" id="WP_119538841.1">
    <property type="nucleotide sequence ID" value="NZ_QYRN01000002.1"/>
</dbReference>
<dbReference type="GO" id="GO:0019867">
    <property type="term" value="C:outer membrane"/>
    <property type="evidence" value="ECO:0007669"/>
    <property type="project" value="InterPro"/>
</dbReference>
<dbReference type="InterPro" id="IPR026044">
    <property type="entry name" value="MltA"/>
</dbReference>
<evidence type="ECO:0000256" key="2">
    <source>
        <dbReference type="ARBA" id="ARBA00012587"/>
    </source>
</evidence>
<dbReference type="Pfam" id="PF06725">
    <property type="entry name" value="3D"/>
    <property type="match status" value="1"/>
</dbReference>
<dbReference type="Proteomes" id="UP000265750">
    <property type="component" value="Unassembled WGS sequence"/>
</dbReference>
<dbReference type="OrthoDB" id="9783686at2"/>
<keyword evidence="3" id="KW-0456">Lyase</keyword>
<dbReference type="Pfam" id="PF03562">
    <property type="entry name" value="MltA"/>
    <property type="match status" value="1"/>
</dbReference>
<dbReference type="InterPro" id="IPR005300">
    <property type="entry name" value="MltA_B"/>
</dbReference>
<evidence type="ECO:0000256" key="4">
    <source>
        <dbReference type="ARBA" id="ARBA00023316"/>
    </source>
</evidence>
<evidence type="ECO:0000256" key="1">
    <source>
        <dbReference type="ARBA" id="ARBA00001420"/>
    </source>
</evidence>
<dbReference type="SMART" id="SM00925">
    <property type="entry name" value="MltA"/>
    <property type="match status" value="1"/>
</dbReference>
<protein>
    <recommendedName>
        <fullName evidence="2">peptidoglycan lytic exotransglycosylase</fullName>
        <ecNumber evidence="2">4.2.2.n1</ecNumber>
    </recommendedName>
    <alternativeName>
        <fullName evidence="5">Murein hydrolase A</fullName>
    </alternativeName>
</protein>
<sequence length="379" mass="40423">MSAPSDRAEPREGPSVASLGFAPLGFDRLTHWGRADHRAALHAFRRSAPSLLRVDPAAAAGPLRRGRFAPAARAVLEGPADPSRTEARLFFERFFRPAEILSAGAPVSGFVTGYYEPELPASRRATPRFRVPLYRRPADLVAVADDSAVAGLEPDTRFALRAADGRLLPYPDRAAIEGGWLRGRGLELAFLEKPVDAFFVHVQGSARLALPGGETMRVGYAAKNGHRFTAIGRVLVQAGELPLEGADMAGIRRWLAAHPDRADALLHRNRSFIFFREVAVEPGAGPVGGAGVPLTPFGSLAVDAGLHAYGMPVFVEAPELAVSGRPFRRLLVAQDTGSAIVGPARGDIFTGSGDAAGRVAGAIRHRARWLALLPVEARP</sequence>
<dbReference type="Gene3D" id="2.40.240.50">
    <property type="entry name" value="Barwin-like endoglucanases"/>
    <property type="match status" value="1"/>
</dbReference>
<reference evidence="8" key="1">
    <citation type="submission" date="2018-09" db="EMBL/GenBank/DDBJ databases">
        <authorList>
            <person name="Tuo L."/>
        </authorList>
    </citation>
    <scope>NUCLEOTIDE SEQUENCE [LARGE SCALE GENOMIC DNA]</scope>
    <source>
        <strain evidence="8">M2BS4Y-1</strain>
    </source>
</reference>
<proteinExistence type="predicted"/>
<evidence type="ECO:0000256" key="3">
    <source>
        <dbReference type="ARBA" id="ARBA00023239"/>
    </source>
</evidence>
<dbReference type="CDD" id="cd14485">
    <property type="entry name" value="mltA_like_LT_A"/>
    <property type="match status" value="1"/>
</dbReference>
<keyword evidence="4" id="KW-0961">Cell wall biogenesis/degradation</keyword>
<comment type="catalytic activity">
    <reaction evidence="1">
        <text>Exolytic cleavage of the (1-&gt;4)-beta-glycosidic linkage between N-acetylmuramic acid (MurNAc) and N-acetylglucosamine (GlcNAc) residues in peptidoglycan, from either the reducing or the non-reducing ends of the peptidoglycan chains, with concomitant formation of a 1,6-anhydrobond in the MurNAc residue.</text>
        <dbReference type="EC" id="4.2.2.n1"/>
    </reaction>
</comment>
<dbReference type="PANTHER" id="PTHR30124">
    <property type="entry name" value="MEMBRANE-BOUND LYTIC MUREIN TRANSGLYCOSYLASE A"/>
    <property type="match status" value="1"/>
</dbReference>
<dbReference type="GO" id="GO:0008933">
    <property type="term" value="F:peptidoglycan lytic transglycosylase activity"/>
    <property type="evidence" value="ECO:0007669"/>
    <property type="project" value="TreeGrafter"/>
</dbReference>
<dbReference type="AlphaFoldDB" id="A0A3A1WQY0"/>
<dbReference type="PANTHER" id="PTHR30124:SF0">
    <property type="entry name" value="MEMBRANE-BOUND LYTIC MUREIN TRANSGLYCOSYLASE A"/>
    <property type="match status" value="1"/>
</dbReference>